<dbReference type="KEGG" id="vg:60323226"/>
<name>A0A222ZLL0_9CAUD</name>
<dbReference type="EMBL" id="MF324915">
    <property type="protein sequence ID" value="ASR85617.1"/>
    <property type="molecule type" value="Genomic_DNA"/>
</dbReference>
<evidence type="ECO:0000313" key="2">
    <source>
        <dbReference type="Proteomes" id="UP000221202"/>
    </source>
</evidence>
<reference evidence="1 2" key="1">
    <citation type="submission" date="2017-06" db="EMBL/GenBank/DDBJ databases">
        <authorList>
            <person name="Chamberlain C."/>
            <person name="Harders C."/>
            <person name="Smith S."/>
            <person name="Stukey J."/>
            <person name="Best A."/>
            <person name="Garlena R.A."/>
            <person name="Russell D.A."/>
            <person name="Pope W.H."/>
            <person name="Jacobs-Sera D."/>
            <person name="Hendrix R.W."/>
            <person name="Hatfull G.F."/>
        </authorList>
    </citation>
    <scope>NUCLEOTIDE SEQUENCE [LARGE SCALE GENOMIC DNA]</scope>
</reference>
<dbReference type="RefSeq" id="YP_009951784.1">
    <property type="nucleotide sequence ID" value="NC_051605.1"/>
</dbReference>
<dbReference type="InterPro" id="IPR058154">
    <property type="entry name" value="Bxb1_TTP-like"/>
</dbReference>
<evidence type="ECO:0000313" key="1">
    <source>
        <dbReference type="EMBL" id="ASR85617.1"/>
    </source>
</evidence>
<dbReference type="Proteomes" id="UP000221202">
    <property type="component" value="Segment"/>
</dbReference>
<dbReference type="Pfam" id="PF25681">
    <property type="entry name" value="Phage_TTP_17"/>
    <property type="match status" value="1"/>
</dbReference>
<sequence length="238" mass="25108">MRSILSKPNTRQSPSVPAGSGVFTVPACGQIGVTHMTGPVQTAYGDSSKVFAASPSDLETVGGLWFAPFGTALPEDVDEPLADAFKNLGFVSAAGVTVKIDSQTKPIEVWGGDEIGALRDKFAIEYSMSLFQVLSPEVNAAIFGAGNVSTAAATQAHGARMKVLINSKLPKRCSLVLDSVYEDKIIRQVAQIAQLSGLADIKLVHNEPMAFEPTFKVLKGTDGNHVIQYSDDGQVIAA</sequence>
<dbReference type="GeneID" id="60323226"/>
<organism evidence="1 2">
    <name type="scientific">Mycobacterium phage Amgine</name>
    <dbReference type="NCBI Taxonomy" id="2015817"/>
    <lineage>
        <taxon>Viruses</taxon>
        <taxon>Duplodnaviria</taxon>
        <taxon>Heunggongvirae</taxon>
        <taxon>Uroviricota</taxon>
        <taxon>Caudoviricetes</taxon>
        <taxon>Weiservirinae</taxon>
        <taxon>Amginevirus</taxon>
        <taxon>Amginevirus amgine</taxon>
    </lineage>
</organism>
<proteinExistence type="predicted"/>
<keyword evidence="2" id="KW-1185">Reference proteome</keyword>
<gene>
    <name evidence="1" type="primary">16</name>
    <name evidence="1" type="ORF">SEA_AMGINE_16</name>
</gene>
<accession>A0A222ZLL0</accession>
<protein>
    <submittedName>
        <fullName evidence="1">Major tail protein</fullName>
    </submittedName>
</protein>